<reference evidence="1 2" key="1">
    <citation type="submission" date="2018-08" db="EMBL/GenBank/DDBJ databases">
        <title>A genome reference for cultivated species of the human gut microbiota.</title>
        <authorList>
            <person name="Zou Y."/>
            <person name="Xue W."/>
            <person name="Luo G."/>
        </authorList>
    </citation>
    <scope>NUCLEOTIDE SEQUENCE [LARGE SCALE GENOMIC DNA]</scope>
    <source>
        <strain evidence="1 2">AM32-6</strain>
    </source>
</reference>
<evidence type="ECO:0000313" key="2">
    <source>
        <dbReference type="Proteomes" id="UP000284472"/>
    </source>
</evidence>
<organism evidence="1 2">
    <name type="scientific">Mediterraneibacter gnavus</name>
    <name type="common">Ruminococcus gnavus</name>
    <dbReference type="NCBI Taxonomy" id="33038"/>
    <lineage>
        <taxon>Bacteria</taxon>
        <taxon>Bacillati</taxon>
        <taxon>Bacillota</taxon>
        <taxon>Clostridia</taxon>
        <taxon>Lachnospirales</taxon>
        <taxon>Lachnospiraceae</taxon>
        <taxon>Mediterraneibacter</taxon>
    </lineage>
</organism>
<dbReference type="Proteomes" id="UP000284472">
    <property type="component" value="Unassembled WGS sequence"/>
</dbReference>
<comment type="caution">
    <text evidence="1">The sequence shown here is derived from an EMBL/GenBank/DDBJ whole genome shotgun (WGS) entry which is preliminary data.</text>
</comment>
<protein>
    <submittedName>
        <fullName evidence="1">Uncharacterized protein</fullName>
    </submittedName>
</protein>
<gene>
    <name evidence="1" type="ORF">DW812_01170</name>
</gene>
<name>A0A414DFE7_MEDGN</name>
<evidence type="ECO:0000313" key="1">
    <source>
        <dbReference type="EMBL" id="RHD09391.1"/>
    </source>
</evidence>
<proteinExistence type="predicted"/>
<sequence>MRAMNIKDRVNTIIEHQREVLRGEIEEFEEKLRGTMEYWGCGGPYNRQEEAIERRKKQLDELDDFAMQLNRAKKHETVRMWIFGCRSCGSITMVNRQPFDDWHECPVCRQMVHLNSLPSKEFEIVDTGETWQEQIKRAAEEGNSWQ</sequence>
<accession>A0A414DFE7</accession>
<dbReference type="EMBL" id="QSIR01000001">
    <property type="protein sequence ID" value="RHD09391.1"/>
    <property type="molecule type" value="Genomic_DNA"/>
</dbReference>
<dbReference type="AlphaFoldDB" id="A0A414DFE7"/>
<dbReference type="RefSeq" id="WP_118043593.1">
    <property type="nucleotide sequence ID" value="NZ_QSIR01000001.1"/>
</dbReference>